<sequence length="381" mass="39701">SSPPPYLPSPAPPGEQPSYVLFPGPLLSPAPAAGHPPAELHLFLLRPDFLDPATADFFGRGGASLSLAGGVLEFRGSTEGGEPVVYKLQASRGHIAAGAPVLVAALLTEASVWLSVAGAPLRQFDGGAPHAFERGAPTFLGGSEAGRAFKGGIGAYAAFPAAQRPSDVRAVLGGMAGRWGAEMLEEGEELVAGGEPGKEGAAEGKGADVERENPNPGELTPVQREELARKKLEEARLHSEAMSHKDEWLAAFDQIARQGDADAREETERAKAGAAAGLSVGMITGSEAAAFEAGPCEGAGDAFGGMPLQVWEAGGGGGYKQVMWPAPRTATLHDANEWREAYELGMGRIRTARVGGGELVGLVKREKRGMEEKRHELFCEP</sequence>
<name>A0ABQ6NBW7_9STRA</name>
<accession>A0ABQ6NBW7</accession>
<evidence type="ECO:0000313" key="2">
    <source>
        <dbReference type="EMBL" id="GMI52798.1"/>
    </source>
</evidence>
<evidence type="ECO:0000313" key="3">
    <source>
        <dbReference type="Proteomes" id="UP001165060"/>
    </source>
</evidence>
<reference evidence="2 3" key="1">
    <citation type="journal article" date="2023" name="Commun. Biol.">
        <title>Genome analysis of Parmales, the sister group of diatoms, reveals the evolutionary specialization of diatoms from phago-mixotrophs to photoautotrophs.</title>
        <authorList>
            <person name="Ban H."/>
            <person name="Sato S."/>
            <person name="Yoshikawa S."/>
            <person name="Yamada K."/>
            <person name="Nakamura Y."/>
            <person name="Ichinomiya M."/>
            <person name="Sato N."/>
            <person name="Blanc-Mathieu R."/>
            <person name="Endo H."/>
            <person name="Kuwata A."/>
            <person name="Ogata H."/>
        </authorList>
    </citation>
    <scope>NUCLEOTIDE SEQUENCE [LARGE SCALE GENOMIC DNA]</scope>
</reference>
<keyword evidence="3" id="KW-1185">Reference proteome</keyword>
<dbReference type="EMBL" id="BRYB01006601">
    <property type="protein sequence ID" value="GMI52798.1"/>
    <property type="molecule type" value="Genomic_DNA"/>
</dbReference>
<feature type="non-terminal residue" evidence="2">
    <location>
        <position position="1"/>
    </location>
</feature>
<proteinExistence type="predicted"/>
<comment type="caution">
    <text evidence="2">The sequence shown here is derived from an EMBL/GenBank/DDBJ whole genome shotgun (WGS) entry which is preliminary data.</text>
</comment>
<feature type="compositionally biased region" description="Basic and acidic residues" evidence="1">
    <location>
        <begin position="196"/>
        <end position="213"/>
    </location>
</feature>
<feature type="region of interest" description="Disordered" evidence="1">
    <location>
        <begin position="190"/>
        <end position="221"/>
    </location>
</feature>
<evidence type="ECO:0000256" key="1">
    <source>
        <dbReference type="SAM" id="MobiDB-lite"/>
    </source>
</evidence>
<gene>
    <name evidence="2" type="ORF">TeGR_g10813</name>
</gene>
<organism evidence="2 3">
    <name type="scientific">Tetraparma gracilis</name>
    <dbReference type="NCBI Taxonomy" id="2962635"/>
    <lineage>
        <taxon>Eukaryota</taxon>
        <taxon>Sar</taxon>
        <taxon>Stramenopiles</taxon>
        <taxon>Ochrophyta</taxon>
        <taxon>Bolidophyceae</taxon>
        <taxon>Parmales</taxon>
        <taxon>Triparmaceae</taxon>
        <taxon>Tetraparma</taxon>
    </lineage>
</organism>
<protein>
    <submittedName>
        <fullName evidence="2">Uncharacterized protein</fullName>
    </submittedName>
</protein>
<dbReference type="Proteomes" id="UP001165060">
    <property type="component" value="Unassembled WGS sequence"/>
</dbReference>